<dbReference type="AlphaFoldDB" id="A0AAN9Q0F1"/>
<gene>
    <name evidence="6" type="ORF">VNO77_33321</name>
</gene>
<dbReference type="InterPro" id="IPR035595">
    <property type="entry name" value="UDP_glycos_trans_CS"/>
</dbReference>
<dbReference type="Pfam" id="PF00201">
    <property type="entry name" value="UDPGT"/>
    <property type="match status" value="1"/>
</dbReference>
<dbReference type="EC" id="2.4.1.-" evidence="5"/>
<evidence type="ECO:0000256" key="3">
    <source>
        <dbReference type="ARBA" id="ARBA00022679"/>
    </source>
</evidence>
<dbReference type="PANTHER" id="PTHR48048">
    <property type="entry name" value="GLYCOSYLTRANSFERASE"/>
    <property type="match status" value="1"/>
</dbReference>
<accession>A0AAN9Q0F1</accession>
<evidence type="ECO:0000256" key="2">
    <source>
        <dbReference type="ARBA" id="ARBA00022676"/>
    </source>
</evidence>
<dbReference type="PANTHER" id="PTHR48048:SF76">
    <property type="entry name" value="UDP-GLYCOSYLTRANSFERASE 708D1-LIKE"/>
    <property type="match status" value="1"/>
</dbReference>
<evidence type="ECO:0000313" key="6">
    <source>
        <dbReference type="EMBL" id="KAK7314793.1"/>
    </source>
</evidence>
<dbReference type="EMBL" id="JAYMYQ010000008">
    <property type="protein sequence ID" value="KAK7314793.1"/>
    <property type="molecule type" value="Genomic_DNA"/>
</dbReference>
<evidence type="ECO:0000256" key="4">
    <source>
        <dbReference type="RuleBase" id="RU003718"/>
    </source>
</evidence>
<evidence type="ECO:0000256" key="1">
    <source>
        <dbReference type="ARBA" id="ARBA00009995"/>
    </source>
</evidence>
<dbReference type="PROSITE" id="PS00375">
    <property type="entry name" value="UDPGT"/>
    <property type="match status" value="1"/>
</dbReference>
<keyword evidence="2 4" id="KW-0328">Glycosyltransferase</keyword>
<reference evidence="6 7" key="1">
    <citation type="submission" date="2024-01" db="EMBL/GenBank/DDBJ databases">
        <title>The genomes of 5 underutilized Papilionoideae crops provide insights into root nodulation and disease resistanc.</title>
        <authorList>
            <person name="Jiang F."/>
        </authorList>
    </citation>
    <scope>NUCLEOTIDE SEQUENCE [LARGE SCALE GENOMIC DNA]</scope>
    <source>
        <strain evidence="6">LVBAO_FW01</strain>
        <tissue evidence="6">Leaves</tissue>
    </source>
</reference>
<evidence type="ECO:0000256" key="5">
    <source>
        <dbReference type="RuleBase" id="RU362057"/>
    </source>
</evidence>
<dbReference type="CDD" id="cd03784">
    <property type="entry name" value="GT1_Gtf-like"/>
    <property type="match status" value="1"/>
</dbReference>
<proteinExistence type="inferred from homology"/>
<dbReference type="GO" id="GO:0035251">
    <property type="term" value="F:UDP-glucosyltransferase activity"/>
    <property type="evidence" value="ECO:0007669"/>
    <property type="project" value="InterPro"/>
</dbReference>
<comment type="caution">
    <text evidence="6">The sequence shown here is derived from an EMBL/GenBank/DDBJ whole genome shotgun (WGS) entry which is preliminary data.</text>
</comment>
<keyword evidence="7" id="KW-1185">Reference proteome</keyword>
<keyword evidence="3 4" id="KW-0808">Transferase</keyword>
<sequence>MSGSEPIVHLAFLPSAGMGHLNPCLRTAALFLRYGCKITLITPKPTISLAESNLISRFCSSFPHQVTQIHLNLIPLNDPNTVNSKDPFWLHFETIRRSAHLLLPIQSSLSTPLSAFIYDVSLISPLVSITHKLSCPCYIFFVASARMFSFFAHLSVLSASNPTSPHPSSFIDDVVKIPGISSQIPRSSVPPLLLQNNSLFETIFMEDSPKLNKLNGVFINTFEEFEGEALAALNEGKVVKGLPPVYGVGPLMACEFEKVGEDDQGNGGCMRFILKWLDKHAKESVVYVCLGNRTATRRDQLKDMALGLISCGYSFLWMVKLKVVDREEEEEDLEDVLGSELMNKVTEKGVVVREFVKQMEILGHPAVGGFVTHGGGNSVMEAVWEGVPMLSWPQNGDQKIGSEVVRLSGIGVWPEEWGWGGEQMVKGEDIAKGIKEMMSNESLRTKAWETKEAARKAAGVGGSSEVIAMRLIQEWKRNVQATC</sequence>
<evidence type="ECO:0000313" key="7">
    <source>
        <dbReference type="Proteomes" id="UP001367508"/>
    </source>
</evidence>
<dbReference type="Proteomes" id="UP001367508">
    <property type="component" value="Unassembled WGS sequence"/>
</dbReference>
<comment type="similarity">
    <text evidence="1 4">Belongs to the UDP-glycosyltransferase family.</text>
</comment>
<dbReference type="SUPFAM" id="SSF53756">
    <property type="entry name" value="UDP-Glycosyltransferase/glycogen phosphorylase"/>
    <property type="match status" value="1"/>
</dbReference>
<dbReference type="InterPro" id="IPR002213">
    <property type="entry name" value="UDP_glucos_trans"/>
</dbReference>
<organism evidence="6 7">
    <name type="scientific">Canavalia gladiata</name>
    <name type="common">Sword bean</name>
    <name type="synonym">Dolichos gladiatus</name>
    <dbReference type="NCBI Taxonomy" id="3824"/>
    <lineage>
        <taxon>Eukaryota</taxon>
        <taxon>Viridiplantae</taxon>
        <taxon>Streptophyta</taxon>
        <taxon>Embryophyta</taxon>
        <taxon>Tracheophyta</taxon>
        <taxon>Spermatophyta</taxon>
        <taxon>Magnoliopsida</taxon>
        <taxon>eudicotyledons</taxon>
        <taxon>Gunneridae</taxon>
        <taxon>Pentapetalae</taxon>
        <taxon>rosids</taxon>
        <taxon>fabids</taxon>
        <taxon>Fabales</taxon>
        <taxon>Fabaceae</taxon>
        <taxon>Papilionoideae</taxon>
        <taxon>50 kb inversion clade</taxon>
        <taxon>NPAAA clade</taxon>
        <taxon>indigoferoid/millettioid clade</taxon>
        <taxon>Phaseoleae</taxon>
        <taxon>Canavalia</taxon>
    </lineage>
</organism>
<dbReference type="Gene3D" id="3.40.50.2000">
    <property type="entry name" value="Glycogen Phosphorylase B"/>
    <property type="match status" value="2"/>
</dbReference>
<name>A0AAN9Q0F1_CANGL</name>
<dbReference type="InterPro" id="IPR050481">
    <property type="entry name" value="UDP-glycosyltransf_plant"/>
</dbReference>
<protein>
    <recommendedName>
        <fullName evidence="5">Glycosyltransferase</fullName>
        <ecNumber evidence="5">2.4.1.-</ecNumber>
    </recommendedName>
</protein>
<dbReference type="FunFam" id="3.40.50.2000:FF:000060">
    <property type="entry name" value="Glycosyltransferase"/>
    <property type="match status" value="1"/>
</dbReference>